<dbReference type="OrthoDB" id="267579at2"/>
<dbReference type="PANTHER" id="PTHR33146">
    <property type="entry name" value="ENDONUCLEASE 4"/>
    <property type="match status" value="1"/>
</dbReference>
<evidence type="ECO:0000256" key="7">
    <source>
        <dbReference type="SAM" id="SignalP"/>
    </source>
</evidence>
<evidence type="ECO:0000256" key="4">
    <source>
        <dbReference type="ARBA" id="ARBA00022801"/>
    </source>
</evidence>
<evidence type="ECO:0000256" key="2">
    <source>
        <dbReference type="ARBA" id="ARBA00022723"/>
    </source>
</evidence>
<keyword evidence="3" id="KW-0255">Endonuclease</keyword>
<name>A0A5B9QC34_9BACT</name>
<keyword evidence="5" id="KW-1015">Disulfide bond</keyword>
<dbReference type="GO" id="GO:0004519">
    <property type="term" value="F:endonuclease activity"/>
    <property type="evidence" value="ECO:0007669"/>
    <property type="project" value="UniProtKB-KW"/>
</dbReference>
<keyword evidence="6" id="KW-0325">Glycoprotein</keyword>
<dbReference type="EMBL" id="CP042913">
    <property type="protein sequence ID" value="QEG35082.1"/>
    <property type="molecule type" value="Genomic_DNA"/>
</dbReference>
<dbReference type="InterPro" id="IPR008947">
    <property type="entry name" value="PLipase_C/P1_nuclease_dom_sf"/>
</dbReference>
<dbReference type="GO" id="GO:0006308">
    <property type="term" value="P:DNA catabolic process"/>
    <property type="evidence" value="ECO:0007669"/>
    <property type="project" value="InterPro"/>
</dbReference>
<evidence type="ECO:0000313" key="8">
    <source>
        <dbReference type="EMBL" id="QEG35082.1"/>
    </source>
</evidence>
<dbReference type="Gene3D" id="1.10.575.10">
    <property type="entry name" value="P1 Nuclease"/>
    <property type="match status" value="1"/>
</dbReference>
<dbReference type="KEGG" id="bgok:Pr1d_23730"/>
<keyword evidence="7" id="KW-0732">Signal</keyword>
<sequence length="323" mass="36337" precursor="true">MKQLLRLLLALLAALGVSPTQTFSWFESGHHLVALLAFDQLTPHEQQQLLEILAAHPRYHEDFTPPVTISDADRWRIGTAGYWPDIARDQPIYNRPSWHYQLGATIKLGDLTRLSVPETPGPLPLDASLDTQELYIAQAIELCKKIFASREGRPSDRALSLCWLAHLVGDAHQPCHAGSLYAEGLFPDGDRGANRIPTLQSENMHALWDSLLGAEFNEEQLEKQLRSISEDPRYVRFGLKSLEDSAASHPLWWLGESRTLAQDFTYSHEVLGPLKAAIKERASLPTLYLSHQYVEFAKKLAHVRAIQAGFRLAEVWREGLANP</sequence>
<evidence type="ECO:0000256" key="5">
    <source>
        <dbReference type="ARBA" id="ARBA00023157"/>
    </source>
</evidence>
<organism evidence="8 9">
    <name type="scientific">Bythopirellula goksoeyrii</name>
    <dbReference type="NCBI Taxonomy" id="1400387"/>
    <lineage>
        <taxon>Bacteria</taxon>
        <taxon>Pseudomonadati</taxon>
        <taxon>Planctomycetota</taxon>
        <taxon>Planctomycetia</taxon>
        <taxon>Pirellulales</taxon>
        <taxon>Lacipirellulaceae</taxon>
        <taxon>Bythopirellula</taxon>
    </lineage>
</organism>
<protein>
    <submittedName>
        <fullName evidence="8">S1/P1 Nuclease</fullName>
    </submittedName>
</protein>
<keyword evidence="1" id="KW-0540">Nuclease</keyword>
<dbReference type="GO" id="GO:0016788">
    <property type="term" value="F:hydrolase activity, acting on ester bonds"/>
    <property type="evidence" value="ECO:0007669"/>
    <property type="project" value="InterPro"/>
</dbReference>
<keyword evidence="9" id="KW-1185">Reference proteome</keyword>
<dbReference type="PANTHER" id="PTHR33146:SF26">
    <property type="entry name" value="ENDONUCLEASE 4"/>
    <property type="match status" value="1"/>
</dbReference>
<gene>
    <name evidence="8" type="ORF">Pr1d_23730</name>
</gene>
<feature type="chain" id="PRO_5022948372" evidence="7">
    <location>
        <begin position="23"/>
        <end position="323"/>
    </location>
</feature>
<dbReference type="AlphaFoldDB" id="A0A5B9QC34"/>
<dbReference type="GO" id="GO:0003676">
    <property type="term" value="F:nucleic acid binding"/>
    <property type="evidence" value="ECO:0007669"/>
    <property type="project" value="InterPro"/>
</dbReference>
<dbReference type="GO" id="GO:0046872">
    <property type="term" value="F:metal ion binding"/>
    <property type="evidence" value="ECO:0007669"/>
    <property type="project" value="UniProtKB-KW"/>
</dbReference>
<keyword evidence="2" id="KW-0479">Metal-binding</keyword>
<evidence type="ECO:0000313" key="9">
    <source>
        <dbReference type="Proteomes" id="UP000323917"/>
    </source>
</evidence>
<feature type="signal peptide" evidence="7">
    <location>
        <begin position="1"/>
        <end position="22"/>
    </location>
</feature>
<evidence type="ECO:0000256" key="1">
    <source>
        <dbReference type="ARBA" id="ARBA00022722"/>
    </source>
</evidence>
<reference evidence="8 9" key="1">
    <citation type="submission" date="2019-08" db="EMBL/GenBank/DDBJ databases">
        <title>Deep-cultivation of Planctomycetes and their phenomic and genomic characterization uncovers novel biology.</title>
        <authorList>
            <person name="Wiegand S."/>
            <person name="Jogler M."/>
            <person name="Boedeker C."/>
            <person name="Pinto D."/>
            <person name="Vollmers J."/>
            <person name="Rivas-Marin E."/>
            <person name="Kohn T."/>
            <person name="Peeters S.H."/>
            <person name="Heuer A."/>
            <person name="Rast P."/>
            <person name="Oberbeckmann S."/>
            <person name="Bunk B."/>
            <person name="Jeske O."/>
            <person name="Meyerdierks A."/>
            <person name="Storesund J.E."/>
            <person name="Kallscheuer N."/>
            <person name="Luecker S."/>
            <person name="Lage O.M."/>
            <person name="Pohl T."/>
            <person name="Merkel B.J."/>
            <person name="Hornburger P."/>
            <person name="Mueller R.-W."/>
            <person name="Bruemmer F."/>
            <person name="Labrenz M."/>
            <person name="Spormann A.M."/>
            <person name="Op den Camp H."/>
            <person name="Overmann J."/>
            <person name="Amann R."/>
            <person name="Jetten M.S.M."/>
            <person name="Mascher T."/>
            <person name="Medema M.H."/>
            <person name="Devos D.P."/>
            <person name="Kaster A.-K."/>
            <person name="Ovreas L."/>
            <person name="Rohde M."/>
            <person name="Galperin M.Y."/>
            <person name="Jogler C."/>
        </authorList>
    </citation>
    <scope>NUCLEOTIDE SEQUENCE [LARGE SCALE GENOMIC DNA]</scope>
    <source>
        <strain evidence="8 9">Pr1d</strain>
    </source>
</reference>
<evidence type="ECO:0000256" key="6">
    <source>
        <dbReference type="ARBA" id="ARBA00023180"/>
    </source>
</evidence>
<dbReference type="SUPFAM" id="SSF48537">
    <property type="entry name" value="Phospholipase C/P1 nuclease"/>
    <property type="match status" value="1"/>
</dbReference>
<keyword evidence="4" id="KW-0378">Hydrolase</keyword>
<dbReference type="InterPro" id="IPR003154">
    <property type="entry name" value="S1/P1nuclease"/>
</dbReference>
<dbReference type="RefSeq" id="WP_148073638.1">
    <property type="nucleotide sequence ID" value="NZ_CP042913.1"/>
</dbReference>
<dbReference type="Proteomes" id="UP000323917">
    <property type="component" value="Chromosome"/>
</dbReference>
<dbReference type="Pfam" id="PF02265">
    <property type="entry name" value="S1-P1_nuclease"/>
    <property type="match status" value="1"/>
</dbReference>
<dbReference type="CDD" id="cd11010">
    <property type="entry name" value="S1-P1_nuclease"/>
    <property type="match status" value="1"/>
</dbReference>
<evidence type="ECO:0000256" key="3">
    <source>
        <dbReference type="ARBA" id="ARBA00022759"/>
    </source>
</evidence>
<proteinExistence type="predicted"/>
<accession>A0A5B9QC34</accession>